<keyword evidence="5" id="KW-1185">Reference proteome</keyword>
<dbReference type="PANTHER" id="PTHR34612">
    <property type="entry name" value="GH131_N DOMAIN-CONTAINING PROTEIN"/>
    <property type="match status" value="1"/>
</dbReference>
<comment type="caution">
    <text evidence="4">The sequence shown here is derived from an EMBL/GenBank/DDBJ whole genome shotgun (WGS) entry which is preliminary data.</text>
</comment>
<dbReference type="Gene3D" id="2.60.120.1160">
    <property type="match status" value="1"/>
</dbReference>
<reference evidence="4" key="1">
    <citation type="submission" date="2021-07" db="EMBL/GenBank/DDBJ databases">
        <authorList>
            <person name="Durling M."/>
        </authorList>
    </citation>
    <scope>NUCLEOTIDE SEQUENCE</scope>
</reference>
<evidence type="ECO:0000313" key="4">
    <source>
        <dbReference type="EMBL" id="CAG8974909.1"/>
    </source>
</evidence>
<dbReference type="InterPro" id="IPR041524">
    <property type="entry name" value="GH131_N"/>
</dbReference>
<feature type="domain" description="Glycoside hydrolase 131 catalytic N-terminal" evidence="3">
    <location>
        <begin position="245"/>
        <end position="346"/>
    </location>
</feature>
<feature type="compositionally biased region" description="Basic and acidic residues" evidence="1">
    <location>
        <begin position="187"/>
        <end position="206"/>
    </location>
</feature>
<dbReference type="AlphaFoldDB" id="A0A9N9Q4J3"/>
<evidence type="ECO:0000256" key="2">
    <source>
        <dbReference type="SAM" id="SignalP"/>
    </source>
</evidence>
<dbReference type="Proteomes" id="UP000701801">
    <property type="component" value="Unassembled WGS sequence"/>
</dbReference>
<organism evidence="4 5">
    <name type="scientific">Hymenoscyphus albidus</name>
    <dbReference type="NCBI Taxonomy" id="595503"/>
    <lineage>
        <taxon>Eukaryota</taxon>
        <taxon>Fungi</taxon>
        <taxon>Dikarya</taxon>
        <taxon>Ascomycota</taxon>
        <taxon>Pezizomycotina</taxon>
        <taxon>Leotiomycetes</taxon>
        <taxon>Helotiales</taxon>
        <taxon>Helotiaceae</taxon>
        <taxon>Hymenoscyphus</taxon>
    </lineage>
</organism>
<sequence>MSIVSTLSILALAASTLAQKCPIILEGRVPAASTPATFDTPESLFDPKNVKGEGLKFADLLTLPKLAKPSLFDKDTQAISLSISDKSIFAPSPTNKQTGFRRVELIMAKNNGTDSSTVGQRVIHFSIQKDDTKAFNTSHEYQLMFLEDAKFSTNQVAVKTGTVAGLEKLKNPGRSGSGAAGAPKGNGTEKADPKKKGEDPKKKDAEDPACSGMPLPAGTRKAKRAVAERQAKAAVGNTIIVQGNVNTDIGVLFETEFTGGGVWHNFGIVMDYEKNTTAILYSTDANPLKEVVKPTKNEIAGQGQHHFGMLKKPTGEGLKDVTKEGFQQSPVNEAIIYGGIFIEDGAKDCISNAP</sequence>
<dbReference type="OrthoDB" id="5283326at2759"/>
<evidence type="ECO:0000313" key="5">
    <source>
        <dbReference type="Proteomes" id="UP000701801"/>
    </source>
</evidence>
<protein>
    <recommendedName>
        <fullName evidence="3">Glycoside hydrolase 131 catalytic N-terminal domain-containing protein</fullName>
    </recommendedName>
</protein>
<feature type="domain" description="Glycoside hydrolase 131 catalytic N-terminal" evidence="3">
    <location>
        <begin position="24"/>
        <end position="166"/>
    </location>
</feature>
<proteinExistence type="predicted"/>
<dbReference type="Pfam" id="PF18271">
    <property type="entry name" value="GH131_N"/>
    <property type="match status" value="2"/>
</dbReference>
<name>A0A9N9Q4J3_9HELO</name>
<evidence type="ECO:0000259" key="3">
    <source>
        <dbReference type="Pfam" id="PF18271"/>
    </source>
</evidence>
<evidence type="ECO:0000256" key="1">
    <source>
        <dbReference type="SAM" id="MobiDB-lite"/>
    </source>
</evidence>
<feature type="chain" id="PRO_5040516678" description="Glycoside hydrolase 131 catalytic N-terminal domain-containing protein" evidence="2">
    <location>
        <begin position="19"/>
        <end position="354"/>
    </location>
</feature>
<feature type="region of interest" description="Disordered" evidence="1">
    <location>
        <begin position="167"/>
        <end position="223"/>
    </location>
</feature>
<gene>
    <name evidence="4" type="ORF">HYALB_00006693</name>
</gene>
<dbReference type="PANTHER" id="PTHR34612:SF2">
    <property type="entry name" value="GLYCOSIDE HYDROLASE 131 CATALYTIC N-TERMINAL DOMAIN-CONTAINING PROTEIN"/>
    <property type="match status" value="1"/>
</dbReference>
<keyword evidence="2" id="KW-0732">Signal</keyword>
<feature type="signal peptide" evidence="2">
    <location>
        <begin position="1"/>
        <end position="18"/>
    </location>
</feature>
<accession>A0A9N9Q4J3</accession>
<dbReference type="EMBL" id="CAJVRM010000117">
    <property type="protein sequence ID" value="CAG8974909.1"/>
    <property type="molecule type" value="Genomic_DNA"/>
</dbReference>